<evidence type="ECO:0000313" key="2">
    <source>
        <dbReference type="EMBL" id="MEP1058669.1"/>
    </source>
</evidence>
<feature type="domain" description="CheW-like" evidence="1">
    <location>
        <begin position="3"/>
        <end position="145"/>
    </location>
</feature>
<gene>
    <name evidence="2" type="ORF">NDI38_09485</name>
</gene>
<dbReference type="Gene3D" id="2.30.30.40">
    <property type="entry name" value="SH3 Domains"/>
    <property type="match status" value="2"/>
</dbReference>
<dbReference type="InterPro" id="IPR039315">
    <property type="entry name" value="CheW"/>
</dbReference>
<dbReference type="PROSITE" id="PS50851">
    <property type="entry name" value="CHEW"/>
    <property type="match status" value="2"/>
</dbReference>
<evidence type="ECO:0000259" key="1">
    <source>
        <dbReference type="PROSITE" id="PS50851"/>
    </source>
</evidence>
<feature type="domain" description="CheW-like" evidence="1">
    <location>
        <begin position="193"/>
        <end position="330"/>
    </location>
</feature>
<proteinExistence type="predicted"/>
<dbReference type="Gene3D" id="2.40.50.180">
    <property type="entry name" value="CheA-289, Domain 4"/>
    <property type="match status" value="2"/>
</dbReference>
<dbReference type="Pfam" id="PF01584">
    <property type="entry name" value="CheW"/>
    <property type="match status" value="2"/>
</dbReference>
<accession>A0ABV0KHF2</accession>
<evidence type="ECO:0000313" key="3">
    <source>
        <dbReference type="Proteomes" id="UP001476950"/>
    </source>
</evidence>
<dbReference type="Proteomes" id="UP001476950">
    <property type="component" value="Unassembled WGS sequence"/>
</dbReference>
<reference evidence="2 3" key="1">
    <citation type="submission" date="2022-04" db="EMBL/GenBank/DDBJ databases">
        <title>Positive selection, recombination, and allopatry shape intraspecific diversity of widespread and dominant cyanobacteria.</title>
        <authorList>
            <person name="Wei J."/>
            <person name="Shu W."/>
            <person name="Hu C."/>
        </authorList>
    </citation>
    <scope>NUCLEOTIDE SEQUENCE [LARGE SCALE GENOMIC DNA]</scope>
    <source>
        <strain evidence="2 3">AS-A4</strain>
    </source>
</reference>
<organism evidence="2 3">
    <name type="scientific">Stenomitos frigidus AS-A4</name>
    <dbReference type="NCBI Taxonomy" id="2933935"/>
    <lineage>
        <taxon>Bacteria</taxon>
        <taxon>Bacillati</taxon>
        <taxon>Cyanobacteriota</taxon>
        <taxon>Cyanophyceae</taxon>
        <taxon>Leptolyngbyales</taxon>
        <taxon>Leptolyngbyaceae</taxon>
        <taxon>Stenomitos</taxon>
    </lineage>
</organism>
<protein>
    <submittedName>
        <fullName evidence="2">Chemotaxis protein CheW</fullName>
    </submittedName>
</protein>
<dbReference type="SMART" id="SM00260">
    <property type="entry name" value="CheW"/>
    <property type="match status" value="2"/>
</dbReference>
<comment type="caution">
    <text evidence="2">The sequence shown here is derived from an EMBL/GenBank/DDBJ whole genome shotgun (WGS) entry which is preliminary data.</text>
</comment>
<dbReference type="RefSeq" id="WP_190447330.1">
    <property type="nucleotide sequence ID" value="NZ_JAMPLM010000006.1"/>
</dbReference>
<dbReference type="PANTHER" id="PTHR22617:SF23">
    <property type="entry name" value="CHEMOTAXIS PROTEIN CHEW"/>
    <property type="match status" value="1"/>
</dbReference>
<sequence>MKNQFYLLFSLHGLLYGVETLCVREIVLLPEFMPMVSAPADIVGMIDLRASIVPIMDLDLHFGHQPSAYQLSDRIIFLEHQDKLMGIIVNQVHDVKLIDFACIDTELAHKAISNQKASPTAGIARIDGDLVTLLNVESLFQSVVLPTVAQEAAPCTGSQTTFFSHTSLEEQAILRDRAYNLRQQTETEALTGLLSFAVLKIGDEYFGVETAVMREFADISNVTPIPCCPDYILGNMNLRGEIVTLLSLHHKLNVSPSGKRKAVVIKVNDIIAGITVDDVLDVTYVNPSSIKSVPTAAYAKSRDYARGTATFGNQTMTLLDLPRLFTQGELVVNEHV</sequence>
<dbReference type="EMBL" id="JAMPLM010000006">
    <property type="protein sequence ID" value="MEP1058669.1"/>
    <property type="molecule type" value="Genomic_DNA"/>
</dbReference>
<dbReference type="PANTHER" id="PTHR22617">
    <property type="entry name" value="CHEMOTAXIS SENSOR HISTIDINE KINASE-RELATED"/>
    <property type="match status" value="1"/>
</dbReference>
<keyword evidence="3" id="KW-1185">Reference proteome</keyword>
<name>A0ABV0KHF2_9CYAN</name>
<dbReference type="SUPFAM" id="SSF50341">
    <property type="entry name" value="CheW-like"/>
    <property type="match status" value="2"/>
</dbReference>
<dbReference type="InterPro" id="IPR002545">
    <property type="entry name" value="CheW-lke_dom"/>
</dbReference>
<dbReference type="InterPro" id="IPR036061">
    <property type="entry name" value="CheW-like_dom_sf"/>
</dbReference>